<feature type="compositionally biased region" description="Low complexity" evidence="2">
    <location>
        <begin position="838"/>
        <end position="858"/>
    </location>
</feature>
<keyword evidence="1" id="KW-0175">Coiled coil</keyword>
<feature type="region of interest" description="Disordered" evidence="2">
    <location>
        <begin position="1203"/>
        <end position="1244"/>
    </location>
</feature>
<gene>
    <name evidence="3" type="ORF">KIPB_005051</name>
</gene>
<feature type="compositionally biased region" description="Pro residues" evidence="2">
    <location>
        <begin position="758"/>
        <end position="767"/>
    </location>
</feature>
<feature type="compositionally biased region" description="Basic and acidic residues" evidence="2">
    <location>
        <begin position="626"/>
        <end position="655"/>
    </location>
</feature>
<evidence type="ECO:0000256" key="1">
    <source>
        <dbReference type="SAM" id="Coils"/>
    </source>
</evidence>
<proteinExistence type="predicted"/>
<accession>A0A9K3CWY2</accession>
<dbReference type="EMBL" id="BDIP01001143">
    <property type="protein sequence ID" value="GIQ83695.1"/>
    <property type="molecule type" value="Genomic_DNA"/>
</dbReference>
<feature type="region of interest" description="Disordered" evidence="2">
    <location>
        <begin position="562"/>
        <end position="600"/>
    </location>
</feature>
<organism evidence="3 4">
    <name type="scientific">Kipferlia bialata</name>
    <dbReference type="NCBI Taxonomy" id="797122"/>
    <lineage>
        <taxon>Eukaryota</taxon>
        <taxon>Metamonada</taxon>
        <taxon>Carpediemonas-like organisms</taxon>
        <taxon>Kipferlia</taxon>
    </lineage>
</organism>
<evidence type="ECO:0000256" key="2">
    <source>
        <dbReference type="SAM" id="MobiDB-lite"/>
    </source>
</evidence>
<feature type="compositionally biased region" description="Basic and acidic residues" evidence="2">
    <location>
        <begin position="931"/>
        <end position="945"/>
    </location>
</feature>
<feature type="region of interest" description="Disordered" evidence="2">
    <location>
        <begin position="823"/>
        <end position="960"/>
    </location>
</feature>
<evidence type="ECO:0000313" key="3">
    <source>
        <dbReference type="EMBL" id="GIQ83695.1"/>
    </source>
</evidence>
<dbReference type="Proteomes" id="UP000265618">
    <property type="component" value="Unassembled WGS sequence"/>
</dbReference>
<feature type="compositionally biased region" description="Low complexity" evidence="2">
    <location>
        <begin position="886"/>
        <end position="898"/>
    </location>
</feature>
<feature type="region of interest" description="Disordered" evidence="2">
    <location>
        <begin position="1048"/>
        <end position="1077"/>
    </location>
</feature>
<comment type="caution">
    <text evidence="3">The sequence shown here is derived from an EMBL/GenBank/DDBJ whole genome shotgun (WGS) entry which is preliminary data.</text>
</comment>
<reference evidence="3 4" key="1">
    <citation type="journal article" date="2018" name="PLoS ONE">
        <title>The draft genome of Kipferlia bialata reveals reductive genome evolution in fornicate parasites.</title>
        <authorList>
            <person name="Tanifuji G."/>
            <person name="Takabayashi S."/>
            <person name="Kume K."/>
            <person name="Takagi M."/>
            <person name="Nakayama T."/>
            <person name="Kamikawa R."/>
            <person name="Inagaki Y."/>
            <person name="Hashimoto T."/>
        </authorList>
    </citation>
    <scope>NUCLEOTIDE SEQUENCE [LARGE SCALE GENOMIC DNA]</scope>
    <source>
        <strain evidence="3">NY0173</strain>
    </source>
</reference>
<feature type="compositionally biased region" description="Basic and acidic residues" evidence="2">
    <location>
        <begin position="716"/>
        <end position="747"/>
    </location>
</feature>
<feature type="non-terminal residue" evidence="3">
    <location>
        <position position="1"/>
    </location>
</feature>
<keyword evidence="4" id="KW-1185">Reference proteome</keyword>
<dbReference type="AlphaFoldDB" id="A0A9K3CWY2"/>
<feature type="coiled-coil region" evidence="1">
    <location>
        <begin position="431"/>
        <end position="489"/>
    </location>
</feature>
<feature type="compositionally biased region" description="Polar residues" evidence="2">
    <location>
        <begin position="678"/>
        <end position="687"/>
    </location>
</feature>
<feature type="compositionally biased region" description="Basic and acidic residues" evidence="2">
    <location>
        <begin position="901"/>
        <end position="925"/>
    </location>
</feature>
<protein>
    <submittedName>
        <fullName evidence="3">Batten's disease protein Cln3</fullName>
    </submittedName>
</protein>
<sequence length="1259" mass="135700">CGVTLQVLAAVVACPPETQARLMGARFFQSDAASEESQREWEHLFSLLTALDPYIDASVVLRYLAALALTPVLAQRPGLTPMVSSLIGADPTKLGQAMGGGVPSAAARASSRLSAAIHAHLVHAVCVAGSTPILHPEKAVSVVVVPSLPHIPAATRPGHVFCGLAVELARAVVIQATGAPESEPGRVVDLILGGSGILSHCTGVATSGGVLSESIMESLRAAQGANPSLSAVTDGGVSLVHSCGSCLTVPGTVLGGIAHMGADPLLAEALTSPLASQAALSFLERVKQGLLGVLQPAGQCQAPHIVLVTPEIPSDLGGALSTCSTFVSRTYLLMPRLEWLRNRDVTPEVVSLAGIIKHFSSLLPPAEQSVEEDATSRCVRILDTVLGRGPRLVLGGHALLPAGTMHTLGDLYTRRGDAVSCIGKHWKAYQARKQAAEVERERVAAESAERERLRAVQESARLAAEAEARQKAEAEAEAAEVDVEVEVSEGLAEVHPSSYQPGDSQIIGSLPSYAKDALVDARRAIDRAISVQAGGASTPASVESTSYKVALDDDDFFAEEEGKAAGGEGTEPSATKETDSSPASPSPSPGDAPVPISRRGSTVLSAKAVVYESDDFFGDASGSEGEAEREGPKDSEGAARTDTEAPSHWERDTEVRPSTPPSPSEGEMRESAVRIQQAWRQRQQGMESESEGDEYSLRTRERVRGRHSASAKMSHSMRDGRSAGHAVPQRERGPSRHLQTERVRDRPGYLGETIPMRPALPPPPSYPPETSHHTDPLTQSALSGPAYEGEAEGSGRDATMERLLMFPPETRSALLAVESLLTRAKGRRSLSRPAVPVRPRSASASTSGRRRTPTSGTSRTRRTKAPPSHSQIMSPPRRPRSRPISRGRGTTGGPSTPGDAETDRDRDAHSKGVFDRLYEEAPVREQRRRSLAKEYVREEMKDTRPGPRISRRSKELAAGLPSFEERQQRFLAQKTERIKAIEAEVVAEEGQGLTFQPEILDKSRKMRRGLETFATWKQRKEESREERRREVVESELAGVTFNPSIDSRSRVMASHTRKRERSGSAHRTRQTQASANERLYHMANDLEYRRQQRVEAAEMLTRVRCANPLGAQILDDNSVPDNVFARPLSLSRDALLTSSVGVPSSADVRLGRTGASLQRVLKYAPQEGGPVFERLSRARSPAQSRRQIRSLEKALMESCTPMMQDGEYPQYGEASPSARHGADRHAPQQRQRAHQPGAIPAARVDTLSEIERLIQSSIK</sequence>
<evidence type="ECO:0000313" key="4">
    <source>
        <dbReference type="Proteomes" id="UP000265618"/>
    </source>
</evidence>
<name>A0A9K3CWY2_9EUKA</name>
<feature type="region of interest" description="Disordered" evidence="2">
    <location>
        <begin position="616"/>
        <end position="804"/>
    </location>
</feature>
<feature type="compositionally biased region" description="Basic residues" evidence="2">
    <location>
        <begin position="1055"/>
        <end position="1069"/>
    </location>
</feature>